<keyword evidence="13" id="KW-1185">Reference proteome</keyword>
<sequence>MKSYSFSLEKVLEWKENNEKNIMEEFAILQNELQHEKSKLNILIQEYEETKNKGTKYKNIHELQQQDLYKRLLEDKIQGQEEVVNIASQKLEEVRLRLVAAQKERKIMEKLKEKDFNIYKKTMDSIEQKQLDEMAVLNYNKISLEGR</sequence>
<organism evidence="12 13">
    <name type="scientific">Wansuia hejianensis</name>
    <dbReference type="NCBI Taxonomy" id="2763667"/>
    <lineage>
        <taxon>Bacteria</taxon>
        <taxon>Bacillati</taxon>
        <taxon>Bacillota</taxon>
        <taxon>Clostridia</taxon>
        <taxon>Lachnospirales</taxon>
        <taxon>Lachnospiraceae</taxon>
        <taxon>Wansuia</taxon>
    </lineage>
</organism>
<keyword evidence="12" id="KW-0966">Cell projection</keyword>
<evidence type="ECO:0000256" key="6">
    <source>
        <dbReference type="ARBA" id="ARBA00022500"/>
    </source>
</evidence>
<keyword evidence="8" id="KW-0653">Protein transport</keyword>
<protein>
    <recommendedName>
        <fullName evidence="3">Flagellar FliJ protein</fullName>
    </recommendedName>
</protein>
<feature type="coiled-coil region" evidence="11">
    <location>
        <begin position="84"/>
        <end position="111"/>
    </location>
</feature>
<dbReference type="GO" id="GO:0015031">
    <property type="term" value="P:protein transport"/>
    <property type="evidence" value="ECO:0007669"/>
    <property type="project" value="UniProtKB-KW"/>
</dbReference>
<keyword evidence="6" id="KW-0145">Chemotaxis</keyword>
<dbReference type="Proteomes" id="UP000601522">
    <property type="component" value="Unassembled WGS sequence"/>
</dbReference>
<dbReference type="GO" id="GO:0009288">
    <property type="term" value="C:bacterial-type flagellum"/>
    <property type="evidence" value="ECO:0007669"/>
    <property type="project" value="InterPro"/>
</dbReference>
<dbReference type="GO" id="GO:0006935">
    <property type="term" value="P:chemotaxis"/>
    <property type="evidence" value="ECO:0007669"/>
    <property type="project" value="UniProtKB-KW"/>
</dbReference>
<evidence type="ECO:0000256" key="2">
    <source>
        <dbReference type="ARBA" id="ARBA00010004"/>
    </source>
</evidence>
<keyword evidence="12" id="KW-0969">Cilium</keyword>
<evidence type="ECO:0000313" key="12">
    <source>
        <dbReference type="EMBL" id="MBC8590300.1"/>
    </source>
</evidence>
<name>A0A926EXG6_9FIRM</name>
<dbReference type="GO" id="GO:0005886">
    <property type="term" value="C:plasma membrane"/>
    <property type="evidence" value="ECO:0007669"/>
    <property type="project" value="UniProtKB-SubCell"/>
</dbReference>
<dbReference type="RefSeq" id="WP_249323118.1">
    <property type="nucleotide sequence ID" value="NZ_JACRTK010000001.1"/>
</dbReference>
<keyword evidence="11" id="KW-0175">Coiled coil</keyword>
<reference evidence="12 13" key="1">
    <citation type="submission" date="2020-08" db="EMBL/GenBank/DDBJ databases">
        <title>Genome public.</title>
        <authorList>
            <person name="Liu C."/>
            <person name="Sun Q."/>
        </authorList>
    </citation>
    <scope>NUCLEOTIDE SEQUENCE [LARGE SCALE GENOMIC DNA]</scope>
    <source>
        <strain evidence="12 13">NSJ-26</strain>
    </source>
</reference>
<dbReference type="InterPro" id="IPR012823">
    <property type="entry name" value="Flagell_FliJ"/>
</dbReference>
<dbReference type="GO" id="GO:0044781">
    <property type="term" value="P:bacterial-type flagellum organization"/>
    <property type="evidence" value="ECO:0007669"/>
    <property type="project" value="UniProtKB-KW"/>
</dbReference>
<dbReference type="NCBIfam" id="TIGR02473">
    <property type="entry name" value="flagell_FliJ"/>
    <property type="match status" value="1"/>
</dbReference>
<dbReference type="AlphaFoldDB" id="A0A926EXG6"/>
<comment type="subcellular location">
    <subcellularLocation>
        <location evidence="1">Cell membrane</location>
        <topology evidence="1">Peripheral membrane protein</topology>
        <orientation evidence="1">Cytoplasmic side</orientation>
    </subcellularLocation>
</comment>
<evidence type="ECO:0000256" key="1">
    <source>
        <dbReference type="ARBA" id="ARBA00004413"/>
    </source>
</evidence>
<keyword evidence="9" id="KW-0472">Membrane</keyword>
<gene>
    <name evidence="12" type="primary">fliJ</name>
    <name evidence="12" type="ORF">H8689_03975</name>
</gene>
<dbReference type="Gene3D" id="1.10.287.1700">
    <property type="match status" value="1"/>
</dbReference>
<dbReference type="GO" id="GO:0071973">
    <property type="term" value="P:bacterial-type flagellum-dependent cell motility"/>
    <property type="evidence" value="ECO:0007669"/>
    <property type="project" value="InterPro"/>
</dbReference>
<keyword evidence="7" id="KW-1005">Bacterial flagellum biogenesis</keyword>
<evidence type="ECO:0000256" key="7">
    <source>
        <dbReference type="ARBA" id="ARBA00022795"/>
    </source>
</evidence>
<accession>A0A926EXG6</accession>
<keyword evidence="12" id="KW-0282">Flagellum</keyword>
<evidence type="ECO:0000313" key="13">
    <source>
        <dbReference type="Proteomes" id="UP000601522"/>
    </source>
</evidence>
<feature type="coiled-coil region" evidence="11">
    <location>
        <begin position="26"/>
        <end position="53"/>
    </location>
</feature>
<comment type="caution">
    <text evidence="12">The sequence shown here is derived from an EMBL/GenBank/DDBJ whole genome shotgun (WGS) entry which is preliminary data.</text>
</comment>
<dbReference type="EMBL" id="JACRTK010000001">
    <property type="protein sequence ID" value="MBC8590300.1"/>
    <property type="molecule type" value="Genomic_DNA"/>
</dbReference>
<evidence type="ECO:0000256" key="4">
    <source>
        <dbReference type="ARBA" id="ARBA00022448"/>
    </source>
</evidence>
<evidence type="ECO:0000256" key="8">
    <source>
        <dbReference type="ARBA" id="ARBA00022927"/>
    </source>
</evidence>
<comment type="similarity">
    <text evidence="2">Belongs to the FliJ family.</text>
</comment>
<evidence type="ECO:0000256" key="9">
    <source>
        <dbReference type="ARBA" id="ARBA00023136"/>
    </source>
</evidence>
<evidence type="ECO:0000256" key="10">
    <source>
        <dbReference type="ARBA" id="ARBA00023225"/>
    </source>
</evidence>
<evidence type="ECO:0000256" key="3">
    <source>
        <dbReference type="ARBA" id="ARBA00020392"/>
    </source>
</evidence>
<evidence type="ECO:0000256" key="11">
    <source>
        <dbReference type="SAM" id="Coils"/>
    </source>
</evidence>
<dbReference type="InterPro" id="IPR053716">
    <property type="entry name" value="Flag_assembly_chemotaxis_eff"/>
</dbReference>
<proteinExistence type="inferred from homology"/>
<keyword evidence="10" id="KW-1006">Bacterial flagellum protein export</keyword>
<evidence type="ECO:0000256" key="5">
    <source>
        <dbReference type="ARBA" id="ARBA00022475"/>
    </source>
</evidence>
<keyword evidence="4" id="KW-0813">Transport</keyword>
<dbReference type="Pfam" id="PF02050">
    <property type="entry name" value="FliJ"/>
    <property type="match status" value="1"/>
</dbReference>
<keyword evidence="5" id="KW-1003">Cell membrane</keyword>